<keyword evidence="2" id="KW-1185">Reference proteome</keyword>
<dbReference type="EMBL" id="LT670849">
    <property type="protein sequence ID" value="SHN82133.1"/>
    <property type="molecule type" value="Genomic_DNA"/>
</dbReference>
<protein>
    <submittedName>
        <fullName evidence="1">Uncharacterized protein</fullName>
    </submittedName>
</protein>
<gene>
    <name evidence="1" type="ORF">SAMN05444170_5018</name>
</gene>
<dbReference type="OrthoDB" id="9789856at2"/>
<organism evidence="1 2">
    <name type="scientific">Bradyrhizobium erythrophlei</name>
    <dbReference type="NCBI Taxonomy" id="1437360"/>
    <lineage>
        <taxon>Bacteria</taxon>
        <taxon>Pseudomonadati</taxon>
        <taxon>Pseudomonadota</taxon>
        <taxon>Alphaproteobacteria</taxon>
        <taxon>Hyphomicrobiales</taxon>
        <taxon>Nitrobacteraceae</taxon>
        <taxon>Bradyrhizobium</taxon>
    </lineage>
</organism>
<evidence type="ECO:0000313" key="2">
    <source>
        <dbReference type="Proteomes" id="UP000184096"/>
    </source>
</evidence>
<dbReference type="RefSeq" id="WP_072821927.1">
    <property type="nucleotide sequence ID" value="NZ_LT670849.1"/>
</dbReference>
<evidence type="ECO:0000313" key="1">
    <source>
        <dbReference type="EMBL" id="SHN82133.1"/>
    </source>
</evidence>
<reference evidence="2" key="1">
    <citation type="submission" date="2016-11" db="EMBL/GenBank/DDBJ databases">
        <authorList>
            <person name="Varghese N."/>
            <person name="Submissions S."/>
        </authorList>
    </citation>
    <scope>NUCLEOTIDE SEQUENCE [LARGE SCALE GENOMIC DNA]</scope>
    <source>
        <strain evidence="2">GAS401</strain>
    </source>
</reference>
<accession>A0A1M7UGK3</accession>
<dbReference type="AlphaFoldDB" id="A0A1M7UGK3"/>
<sequence>MTIDFLVYPMLAFLAVAPAAKLIERQRDVLYGPYIWGRKTALDGFREEFDAYMMAIGVTRGYRRFAVKFAGVSIVASAIIG</sequence>
<name>A0A1M7UGK3_9BRAD</name>
<dbReference type="Proteomes" id="UP000184096">
    <property type="component" value="Chromosome I"/>
</dbReference>
<proteinExistence type="predicted"/>